<keyword evidence="2" id="KW-0378">Hydrolase</keyword>
<organism evidence="2 3">
    <name type="scientific">Synechococcus phage S-SRP01</name>
    <dbReference type="NCBI Taxonomy" id="2781607"/>
    <lineage>
        <taxon>Viruses</taxon>
        <taxon>Duplodnaviria</taxon>
        <taxon>Heunggongvirae</taxon>
        <taxon>Uroviricota</taxon>
        <taxon>Caudoviricetes</taxon>
        <taxon>Autographivirales</taxon>
        <taxon>Sechaudvirinae</taxon>
        <taxon>Nerivirus</taxon>
        <taxon>Nerivirus SSRP01</taxon>
    </lineage>
</organism>
<dbReference type="SUPFAM" id="SSF54060">
    <property type="entry name" value="His-Me finger endonucleases"/>
    <property type="match status" value="1"/>
</dbReference>
<dbReference type="InterPro" id="IPR038563">
    <property type="entry name" value="Endonuclease_7_sf"/>
</dbReference>
<evidence type="ECO:0000313" key="2">
    <source>
        <dbReference type="EMBL" id="QPD06439.1"/>
    </source>
</evidence>
<proteinExistence type="predicted"/>
<name>A0A874MFS2_9CAUD</name>
<feature type="region of interest" description="Disordered" evidence="1">
    <location>
        <begin position="49"/>
        <end position="69"/>
    </location>
</feature>
<dbReference type="Gene3D" id="3.40.1800.10">
    <property type="entry name" value="His-Me finger endonucleases"/>
    <property type="match status" value="1"/>
</dbReference>
<dbReference type="InterPro" id="IPR044925">
    <property type="entry name" value="His-Me_finger_sf"/>
</dbReference>
<dbReference type="GO" id="GO:0004519">
    <property type="term" value="F:endonuclease activity"/>
    <property type="evidence" value="ECO:0007669"/>
    <property type="project" value="UniProtKB-KW"/>
</dbReference>
<dbReference type="Pfam" id="PF02945">
    <property type="entry name" value="Endonuclease_7"/>
    <property type="match status" value="1"/>
</dbReference>
<dbReference type="InterPro" id="IPR004211">
    <property type="entry name" value="Endonuclease_7"/>
</dbReference>
<evidence type="ECO:0000256" key="1">
    <source>
        <dbReference type="SAM" id="MobiDB-lite"/>
    </source>
</evidence>
<evidence type="ECO:0000313" key="3">
    <source>
        <dbReference type="Proteomes" id="UP000664917"/>
    </source>
</evidence>
<keyword evidence="2" id="KW-0255">Endonuclease</keyword>
<accession>A0A874MFS2</accession>
<protein>
    <submittedName>
        <fullName evidence="2">Endonuclease VII</fullName>
    </submittedName>
</protein>
<keyword evidence="2" id="KW-0540">Nuclease</keyword>
<reference evidence="2" key="1">
    <citation type="submission" date="2020-09" db="EMBL/GenBank/DDBJ databases">
        <authorList>
            <person name="Zhang D."/>
            <person name="Hatherill J.R."/>
            <person name="Ramirez J.F."/>
            <person name="Edinger B."/>
            <person name="Balarin R."/>
            <person name="Sullivan A."/>
            <person name="Humpal K.M."/>
            <person name="Guseva A."/>
            <person name="Butela K.A."/>
            <person name="Garlena R.A."/>
            <person name="Russell D.A."/>
            <person name="Pope W.H."/>
            <person name="Jacobs-Sera D."/>
            <person name="Hatfull G.F."/>
        </authorList>
    </citation>
    <scope>NUCLEOTIDE SEQUENCE</scope>
</reference>
<dbReference type="Proteomes" id="UP000664917">
    <property type="component" value="Segment"/>
</dbReference>
<keyword evidence="3" id="KW-1185">Reference proteome</keyword>
<dbReference type="EMBL" id="MW015080">
    <property type="protein sequence ID" value="QPD06439.1"/>
    <property type="molecule type" value="Genomic_DNA"/>
</dbReference>
<sequence length="100" mass="11259">MCFDHDPSTHEFRGWICQNCNTAIGKLGDNLAGLMAAVDYLSKCPQLNPKQTSQKRHLNPVPNTSTPTKATAHAHCQKVHANYVEAKANERTKNYYHLYC</sequence>